<name>A0A667X6K8_9TELE</name>
<reference evidence="3" key="3">
    <citation type="submission" date="2025-09" db="UniProtKB">
        <authorList>
            <consortium name="Ensembl"/>
        </authorList>
    </citation>
    <scope>IDENTIFICATION</scope>
</reference>
<dbReference type="AlphaFoldDB" id="A0A667X6K8"/>
<dbReference type="GeneTree" id="ENSGT00950000183176"/>
<protein>
    <submittedName>
        <fullName evidence="3">CBFA2/RUNX1 partner transcriptional co-repressor 3</fullName>
    </submittedName>
</protein>
<feature type="domain" description="NHR2-like" evidence="2">
    <location>
        <begin position="204"/>
        <end position="270"/>
    </location>
</feature>
<evidence type="ECO:0000313" key="3">
    <source>
        <dbReference type="Ensembl" id="ENSMMDP00005009578.1"/>
    </source>
</evidence>
<dbReference type="InterPro" id="IPR013289">
    <property type="entry name" value="CBFA2T1/2/3"/>
</dbReference>
<dbReference type="GO" id="GO:0003714">
    <property type="term" value="F:transcription corepressor activity"/>
    <property type="evidence" value="ECO:0007669"/>
    <property type="project" value="InterPro"/>
</dbReference>
<keyword evidence="4" id="KW-1185">Reference proteome</keyword>
<dbReference type="PANTHER" id="PTHR10379">
    <property type="entry name" value="MTG8 ETO EIGHT TWENTY ONE PROTEIN"/>
    <property type="match status" value="1"/>
</dbReference>
<dbReference type="Proteomes" id="UP000472263">
    <property type="component" value="Chromosome 3"/>
</dbReference>
<reference evidence="3" key="2">
    <citation type="submission" date="2025-08" db="UniProtKB">
        <authorList>
            <consortium name="Ensembl"/>
        </authorList>
    </citation>
    <scope>IDENTIFICATION</scope>
</reference>
<evidence type="ECO:0000313" key="4">
    <source>
        <dbReference type="Proteomes" id="UP000472263"/>
    </source>
</evidence>
<evidence type="ECO:0000256" key="1">
    <source>
        <dbReference type="SAM" id="MobiDB-lite"/>
    </source>
</evidence>
<feature type="compositionally biased region" description="Polar residues" evidence="1">
    <location>
        <begin position="91"/>
        <end position="106"/>
    </location>
</feature>
<dbReference type="Pfam" id="PF08788">
    <property type="entry name" value="NHR2"/>
    <property type="match status" value="1"/>
</dbReference>
<accession>A0A667X6K8</accession>
<feature type="region of interest" description="Disordered" evidence="1">
    <location>
        <begin position="91"/>
        <end position="166"/>
    </location>
</feature>
<dbReference type="Ensembl" id="ENSMMDT00005009881.1">
    <property type="protein sequence ID" value="ENSMMDP00005009578.1"/>
    <property type="gene ID" value="ENSMMDG00005003611.1"/>
</dbReference>
<dbReference type="GO" id="GO:0005634">
    <property type="term" value="C:nucleus"/>
    <property type="evidence" value="ECO:0007669"/>
    <property type="project" value="TreeGrafter"/>
</dbReference>
<dbReference type="InterPro" id="IPR014896">
    <property type="entry name" value="NHR2"/>
</dbReference>
<feature type="compositionally biased region" description="Basic and acidic residues" evidence="1">
    <location>
        <begin position="108"/>
        <end position="119"/>
    </location>
</feature>
<gene>
    <name evidence="3" type="primary">CBFA2T3</name>
    <name evidence="3" type="synonym">cbfa2t3</name>
</gene>
<reference evidence="3" key="1">
    <citation type="submission" date="2019-06" db="EMBL/GenBank/DDBJ databases">
        <authorList>
            <consortium name="Wellcome Sanger Institute Data Sharing"/>
        </authorList>
    </citation>
    <scope>NUCLEOTIDE SEQUENCE [LARGE SCALE GENOMIC DNA]</scope>
</reference>
<proteinExistence type="predicted"/>
<dbReference type="Gene3D" id="6.10.250.230">
    <property type="match status" value="1"/>
</dbReference>
<dbReference type="PANTHER" id="PTHR10379:SF6">
    <property type="entry name" value="PROTEIN CBFA2T3"/>
    <property type="match status" value="1"/>
</dbReference>
<evidence type="ECO:0000259" key="2">
    <source>
        <dbReference type="Pfam" id="PF08788"/>
    </source>
</evidence>
<sequence>MCVCPRTYTHIYKHTYTHSLQSSRHKNCSSAVIFCIGQAWMCGVSFKWHLQFYISVCALYTSHVGQARLYLQDTCALTMLFTPTGTMLNGSSHSPTSLNGAPSTPNGFKRDGLHPEHLAKRPCTISPSQRFSPSTGLPAHPAPNGLPTHPPNGLSHPPNPPAGPQHYRLEDMALAHHYRDAYRHNEHRDTRERHRQTAVHGARQEEVIDHRLTDREWAEEWKHLDNLLNCIMDMVEKTRRSLTVLRRCQEADREEMNHWIRRYSDVEEMKKGGSNGHTQTYY</sequence>
<organism evidence="3 4">
    <name type="scientific">Myripristis murdjan</name>
    <name type="common">pinecone soldierfish</name>
    <dbReference type="NCBI Taxonomy" id="586833"/>
    <lineage>
        <taxon>Eukaryota</taxon>
        <taxon>Metazoa</taxon>
        <taxon>Chordata</taxon>
        <taxon>Craniata</taxon>
        <taxon>Vertebrata</taxon>
        <taxon>Euteleostomi</taxon>
        <taxon>Actinopterygii</taxon>
        <taxon>Neopterygii</taxon>
        <taxon>Teleostei</taxon>
        <taxon>Neoteleostei</taxon>
        <taxon>Acanthomorphata</taxon>
        <taxon>Holocentriformes</taxon>
        <taxon>Holocentridae</taxon>
        <taxon>Myripristis</taxon>
    </lineage>
</organism>
<feature type="compositionally biased region" description="Polar residues" evidence="1">
    <location>
        <begin position="125"/>
        <end position="135"/>
    </location>
</feature>